<dbReference type="Proteomes" id="UP000514462">
    <property type="component" value="Chromosome"/>
</dbReference>
<protein>
    <submittedName>
        <fullName evidence="1">TIGR03759 family integrating conjugative element protein</fullName>
    </submittedName>
</protein>
<reference evidence="2" key="1">
    <citation type="submission" date="2020-06" db="EMBL/GenBank/DDBJ databases">
        <title>REHAB project genomes.</title>
        <authorList>
            <person name="Shaw L.P."/>
        </authorList>
    </citation>
    <scope>NUCLEOTIDE SEQUENCE [LARGE SCALE GENOMIC DNA]</scope>
    <source>
        <strain evidence="2">RHBSTW-00938</strain>
    </source>
</reference>
<evidence type="ECO:0000313" key="2">
    <source>
        <dbReference type="Proteomes" id="UP000514462"/>
    </source>
</evidence>
<dbReference type="NCBIfam" id="TIGR03759">
    <property type="entry name" value="conj_TIGR03759"/>
    <property type="match status" value="1"/>
</dbReference>
<evidence type="ECO:0000313" key="1">
    <source>
        <dbReference type="EMBL" id="QMR42714.1"/>
    </source>
</evidence>
<proteinExistence type="predicted"/>
<organism evidence="1 2">
    <name type="scientific">Klebsiella aerogenes</name>
    <name type="common">Enterobacter aerogenes</name>
    <dbReference type="NCBI Taxonomy" id="548"/>
    <lineage>
        <taxon>Bacteria</taxon>
        <taxon>Pseudomonadati</taxon>
        <taxon>Pseudomonadota</taxon>
        <taxon>Gammaproteobacteria</taxon>
        <taxon>Enterobacterales</taxon>
        <taxon>Enterobacteriaceae</taxon>
        <taxon>Klebsiella/Raoultella group</taxon>
        <taxon>Klebsiella</taxon>
    </lineage>
</organism>
<sequence>MLLSVITTAQGVEETNISVSKSISTPLATTSPAQEWGLTSQEWTRYQQLKQGERGIWSPGLDPLTTLGVEAVTDAERRHYADLLVAKESQRVDKELAFQRAYDAAWKRRFPVLTPVGAGNASPAVPADRRLAVFVRETCAACDSLVSTLLKAGNPLDIYLVDSGGDDMRLRRWGVTHHIDIARVKRRDITLNHDAGRWEHYGRGKMPAILEKQGGTWLDVTR</sequence>
<dbReference type="AlphaFoldDB" id="A0AAP9R2L1"/>
<accession>A0AAP9R2L1</accession>
<name>A0AAP9R2L1_KLEAE</name>
<gene>
    <name evidence="1" type="ORF">HV331_19405</name>
</gene>
<dbReference type="InterPro" id="IPR022293">
    <property type="entry name" value="Integrating-conj_element"/>
</dbReference>
<dbReference type="EMBL" id="CP055904">
    <property type="protein sequence ID" value="QMR42714.1"/>
    <property type="molecule type" value="Genomic_DNA"/>
</dbReference>